<dbReference type="AlphaFoldDB" id="A0A1E1LVU9"/>
<feature type="compositionally biased region" description="Basic residues" evidence="1">
    <location>
        <begin position="32"/>
        <end position="42"/>
    </location>
</feature>
<dbReference type="Proteomes" id="UP000177625">
    <property type="component" value="Unassembled WGS sequence"/>
</dbReference>
<gene>
    <name evidence="2" type="ORF">RSE6_00676</name>
</gene>
<sequence length="51" mass="6015">MADYSKEELRELDQLAASFEFENSPGSDRIPQRMRRKNRHCNSSHPIHELS</sequence>
<evidence type="ECO:0000313" key="2">
    <source>
        <dbReference type="EMBL" id="CZT40998.1"/>
    </source>
</evidence>
<keyword evidence="3" id="KW-1185">Reference proteome</keyword>
<dbReference type="EMBL" id="FJVC01000013">
    <property type="protein sequence ID" value="CZT40998.1"/>
    <property type="molecule type" value="Genomic_DNA"/>
</dbReference>
<name>A0A1E1LVU9_RHYSE</name>
<evidence type="ECO:0000313" key="3">
    <source>
        <dbReference type="Proteomes" id="UP000177625"/>
    </source>
</evidence>
<feature type="region of interest" description="Disordered" evidence="1">
    <location>
        <begin position="20"/>
        <end position="51"/>
    </location>
</feature>
<evidence type="ECO:0000256" key="1">
    <source>
        <dbReference type="SAM" id="MobiDB-lite"/>
    </source>
</evidence>
<reference evidence="3" key="1">
    <citation type="submission" date="2016-03" db="EMBL/GenBank/DDBJ databases">
        <authorList>
            <person name="Guldener U."/>
        </authorList>
    </citation>
    <scope>NUCLEOTIDE SEQUENCE [LARGE SCALE GENOMIC DNA]</scope>
</reference>
<protein>
    <submittedName>
        <fullName evidence="2">Uncharacterized protein</fullName>
    </submittedName>
</protein>
<organism evidence="2 3">
    <name type="scientific">Rhynchosporium secalis</name>
    <name type="common">Barley scald fungus</name>
    <dbReference type="NCBI Taxonomy" id="38038"/>
    <lineage>
        <taxon>Eukaryota</taxon>
        <taxon>Fungi</taxon>
        <taxon>Dikarya</taxon>
        <taxon>Ascomycota</taxon>
        <taxon>Pezizomycotina</taxon>
        <taxon>Leotiomycetes</taxon>
        <taxon>Helotiales</taxon>
        <taxon>Ploettnerulaceae</taxon>
        <taxon>Rhynchosporium</taxon>
    </lineage>
</organism>
<proteinExistence type="predicted"/>
<accession>A0A1E1LVU9</accession>